<evidence type="ECO:0000313" key="7">
    <source>
        <dbReference type="EMBL" id="KZV37946.1"/>
    </source>
</evidence>
<organism evidence="7 8">
    <name type="scientific">Dorcoceras hygrometricum</name>
    <dbReference type="NCBI Taxonomy" id="472368"/>
    <lineage>
        <taxon>Eukaryota</taxon>
        <taxon>Viridiplantae</taxon>
        <taxon>Streptophyta</taxon>
        <taxon>Embryophyta</taxon>
        <taxon>Tracheophyta</taxon>
        <taxon>Spermatophyta</taxon>
        <taxon>Magnoliopsida</taxon>
        <taxon>eudicotyledons</taxon>
        <taxon>Gunneridae</taxon>
        <taxon>Pentapetalae</taxon>
        <taxon>asterids</taxon>
        <taxon>lamiids</taxon>
        <taxon>Lamiales</taxon>
        <taxon>Gesneriaceae</taxon>
        <taxon>Didymocarpoideae</taxon>
        <taxon>Trichosporeae</taxon>
        <taxon>Loxocarpinae</taxon>
        <taxon>Dorcoceras</taxon>
    </lineage>
</organism>
<keyword evidence="8" id="KW-1185">Reference proteome</keyword>
<evidence type="ECO:0000256" key="6">
    <source>
        <dbReference type="SAM" id="Phobius"/>
    </source>
</evidence>
<gene>
    <name evidence="7" type="ORF">F511_17718</name>
</gene>
<dbReference type="GO" id="GO:0043953">
    <property type="term" value="P:protein transport by the Tat complex"/>
    <property type="evidence" value="ECO:0007669"/>
    <property type="project" value="TreeGrafter"/>
</dbReference>
<dbReference type="InterPro" id="IPR002033">
    <property type="entry name" value="TatC"/>
</dbReference>
<dbReference type="PRINTS" id="PR01840">
    <property type="entry name" value="TATCFAMILY"/>
</dbReference>
<dbReference type="PANTHER" id="PTHR30371:SF0">
    <property type="entry name" value="SEC-INDEPENDENT PROTEIN TRANSLOCASE PROTEIN TATC, CHLOROPLASTIC-RELATED"/>
    <property type="match status" value="1"/>
</dbReference>
<keyword evidence="4 6" id="KW-1133">Transmembrane helix</keyword>
<feature type="transmembrane region" description="Helical" evidence="6">
    <location>
        <begin position="258"/>
        <end position="281"/>
    </location>
</feature>
<dbReference type="AlphaFoldDB" id="A0A2Z7BUI4"/>
<dbReference type="GO" id="GO:0033281">
    <property type="term" value="C:TAT protein transport complex"/>
    <property type="evidence" value="ECO:0007669"/>
    <property type="project" value="TreeGrafter"/>
</dbReference>
<evidence type="ECO:0000256" key="4">
    <source>
        <dbReference type="ARBA" id="ARBA00022989"/>
    </source>
</evidence>
<protein>
    <submittedName>
        <fullName evidence="7">Sec-independent protein translocase protein TATC, chloroplastic</fullName>
    </submittedName>
</protein>
<name>A0A2Z7BUI4_9LAMI</name>
<sequence length="283" mass="31355">MFSTFFFDFLIRKCNLSEDTRENPFLNNEADDEGNSVYNFLYPSKELLPDDKEMSIYDHLEELRQRVFTSVLAVGAAIVGCFAVSKDLIMFLEAPVKAQGVRFLQLAPGEFFFTSLKVSGYCGLLLGSPVILYEIIAFVVPGLTRTERRFLGPIVLGSSILFYSGIVFSYYVLTPAALTFFVNYAEGVVESLWSIDQYFEFILVLMFSTGLSFQVPVIQLLLGQLGLVSSEQMLSIWRYVVVGSVVAAAILTPSTDPLTQMLLAGPLMGLYLGGASLVKLLGR</sequence>
<dbReference type="Proteomes" id="UP000250235">
    <property type="component" value="Unassembled WGS sequence"/>
</dbReference>
<feature type="transmembrane region" description="Helical" evidence="6">
    <location>
        <begin position="201"/>
        <end position="222"/>
    </location>
</feature>
<evidence type="ECO:0000256" key="5">
    <source>
        <dbReference type="ARBA" id="ARBA00023136"/>
    </source>
</evidence>
<keyword evidence="5 6" id="KW-0472">Membrane</keyword>
<evidence type="ECO:0000256" key="1">
    <source>
        <dbReference type="ARBA" id="ARBA00004141"/>
    </source>
</evidence>
<dbReference type="Pfam" id="PF00902">
    <property type="entry name" value="TatC"/>
    <property type="match status" value="1"/>
</dbReference>
<evidence type="ECO:0000313" key="8">
    <source>
        <dbReference type="Proteomes" id="UP000250235"/>
    </source>
</evidence>
<dbReference type="OrthoDB" id="36838at2759"/>
<accession>A0A2Z7BUI4</accession>
<proteinExistence type="inferred from homology"/>
<dbReference type="PANTHER" id="PTHR30371">
    <property type="entry name" value="SEC-INDEPENDENT PROTEIN TRANSLOCASE PROTEIN TATC"/>
    <property type="match status" value="1"/>
</dbReference>
<dbReference type="EMBL" id="KV002470">
    <property type="protein sequence ID" value="KZV37946.1"/>
    <property type="molecule type" value="Genomic_DNA"/>
</dbReference>
<dbReference type="GO" id="GO:0009977">
    <property type="term" value="F:proton motive force dependent protein transmembrane transporter activity"/>
    <property type="evidence" value="ECO:0007669"/>
    <property type="project" value="TreeGrafter"/>
</dbReference>
<feature type="transmembrane region" description="Helical" evidence="6">
    <location>
        <begin position="118"/>
        <end position="143"/>
    </location>
</feature>
<reference evidence="7 8" key="1">
    <citation type="journal article" date="2015" name="Proc. Natl. Acad. Sci. U.S.A.">
        <title>The resurrection genome of Boea hygrometrica: A blueprint for survival of dehydration.</title>
        <authorList>
            <person name="Xiao L."/>
            <person name="Yang G."/>
            <person name="Zhang L."/>
            <person name="Yang X."/>
            <person name="Zhao S."/>
            <person name="Ji Z."/>
            <person name="Zhou Q."/>
            <person name="Hu M."/>
            <person name="Wang Y."/>
            <person name="Chen M."/>
            <person name="Xu Y."/>
            <person name="Jin H."/>
            <person name="Xiao X."/>
            <person name="Hu G."/>
            <person name="Bao F."/>
            <person name="Hu Y."/>
            <person name="Wan P."/>
            <person name="Li L."/>
            <person name="Deng X."/>
            <person name="Kuang T."/>
            <person name="Xiang C."/>
            <person name="Zhu J.K."/>
            <person name="Oliver M.J."/>
            <person name="He Y."/>
        </authorList>
    </citation>
    <scope>NUCLEOTIDE SEQUENCE [LARGE SCALE GENOMIC DNA]</scope>
    <source>
        <strain evidence="8">cv. XS01</strain>
    </source>
</reference>
<comment type="subcellular location">
    <subcellularLocation>
        <location evidence="1">Membrane</location>
        <topology evidence="1">Multi-pass membrane protein</topology>
    </subcellularLocation>
</comment>
<dbReference type="GO" id="GO:0065002">
    <property type="term" value="P:intracellular protein transmembrane transport"/>
    <property type="evidence" value="ECO:0007669"/>
    <property type="project" value="TreeGrafter"/>
</dbReference>
<evidence type="ECO:0000256" key="3">
    <source>
        <dbReference type="ARBA" id="ARBA00022692"/>
    </source>
</evidence>
<dbReference type="InterPro" id="IPR019820">
    <property type="entry name" value="Sec-indep_translocase_CS"/>
</dbReference>
<dbReference type="HAMAP" id="MF_00902">
    <property type="entry name" value="TatC"/>
    <property type="match status" value="1"/>
</dbReference>
<feature type="transmembrane region" description="Helical" evidence="6">
    <location>
        <begin position="150"/>
        <end position="173"/>
    </location>
</feature>
<keyword evidence="3 6" id="KW-0812">Transmembrane</keyword>
<feature type="transmembrane region" description="Helical" evidence="6">
    <location>
        <begin position="234"/>
        <end position="252"/>
    </location>
</feature>
<comment type="similarity">
    <text evidence="2">Belongs to the TatC family.</text>
</comment>
<dbReference type="PROSITE" id="PS01218">
    <property type="entry name" value="TATC"/>
    <property type="match status" value="1"/>
</dbReference>
<dbReference type="NCBIfam" id="TIGR00945">
    <property type="entry name" value="tatC"/>
    <property type="match status" value="1"/>
</dbReference>
<evidence type="ECO:0000256" key="2">
    <source>
        <dbReference type="ARBA" id="ARBA00008882"/>
    </source>
</evidence>